<organism evidence="3 4">
    <name type="scientific">Bradyrhizobium retamae</name>
    <dbReference type="NCBI Taxonomy" id="1300035"/>
    <lineage>
        <taxon>Bacteria</taxon>
        <taxon>Pseudomonadati</taxon>
        <taxon>Pseudomonadota</taxon>
        <taxon>Alphaproteobacteria</taxon>
        <taxon>Hyphomicrobiales</taxon>
        <taxon>Nitrobacteraceae</taxon>
        <taxon>Bradyrhizobium</taxon>
    </lineage>
</organism>
<dbReference type="InterPro" id="IPR001343">
    <property type="entry name" value="Hemolysn_Ca-bd"/>
</dbReference>
<dbReference type="InterPro" id="IPR011049">
    <property type="entry name" value="Serralysin-like_metalloprot_C"/>
</dbReference>
<evidence type="ECO:0000313" key="3">
    <source>
        <dbReference type="EMBL" id="KRR22468.1"/>
    </source>
</evidence>
<evidence type="ECO:0000256" key="2">
    <source>
        <dbReference type="ARBA" id="ARBA00022525"/>
    </source>
</evidence>
<sequence>MALGFDYSIEISDPDNLAAGQQKALLKNLDAAIANWAHYISGAGSIDVQLIIDPRPDFGAASASATNIAIGQFDSKILVREGVQHELLTGIDLNGDAPDAFITVGAEYLSNFIWLDPRPFSRNLPVPFDKNDGVSLFMHEFGHVLGMNGFGEKNGELTGTTASVYDSHVTFEGGLPFFAGAAVEQLYGGPVPLSGSDADENTYTHYGHESADQLDLALMQGNAGFFFGQRYYVDNIDLAIMQDMGLSTSHQTESRWNDFSSGFAGNDVFRTGRGNDTLKGAGGDDGLYGGAGNDRLSGGDGEDLVAGGKGNDWLSGGADADTFVFGKGGGKDLVTDFEIGVDQIRLEHGASVQEVGERDFNEDGVLDTVLTLSGGSVVKLLSVHGAHHDDLLI</sequence>
<evidence type="ECO:0000313" key="4">
    <source>
        <dbReference type="Proteomes" id="UP000052023"/>
    </source>
</evidence>
<keyword evidence="2" id="KW-0964">Secreted</keyword>
<keyword evidence="4" id="KW-1185">Reference proteome</keyword>
<dbReference type="GO" id="GO:0005509">
    <property type="term" value="F:calcium ion binding"/>
    <property type="evidence" value="ECO:0007669"/>
    <property type="project" value="InterPro"/>
</dbReference>
<dbReference type="PROSITE" id="PS00330">
    <property type="entry name" value="HEMOLYSIN_CALCIUM"/>
    <property type="match status" value="1"/>
</dbReference>
<dbReference type="PANTHER" id="PTHR38340:SF1">
    <property type="entry name" value="S-LAYER PROTEIN"/>
    <property type="match status" value="1"/>
</dbReference>
<dbReference type="Gene3D" id="2.150.10.10">
    <property type="entry name" value="Serralysin-like metalloprotease, C-terminal"/>
    <property type="match status" value="1"/>
</dbReference>
<dbReference type="SUPFAM" id="SSF51120">
    <property type="entry name" value="beta-Roll"/>
    <property type="match status" value="1"/>
</dbReference>
<protein>
    <submittedName>
        <fullName evidence="3">Uncharacterized protein</fullName>
    </submittedName>
</protein>
<dbReference type="Pfam" id="PF00353">
    <property type="entry name" value="HemolysinCabind"/>
    <property type="match status" value="2"/>
</dbReference>
<proteinExistence type="predicted"/>
<comment type="caution">
    <text evidence="3">The sequence shown here is derived from an EMBL/GenBank/DDBJ whole genome shotgun (WGS) entry which is preliminary data.</text>
</comment>
<dbReference type="AlphaFoldDB" id="A0A0R3MQP1"/>
<accession>A0A0R3MQP1</accession>
<dbReference type="OrthoDB" id="9803927at2"/>
<dbReference type="RefSeq" id="WP_057845203.1">
    <property type="nucleotide sequence ID" value="NZ_LLYA01000164.1"/>
</dbReference>
<gene>
    <name evidence="3" type="ORF">CQ13_28975</name>
</gene>
<dbReference type="EMBL" id="LLYA01000164">
    <property type="protein sequence ID" value="KRR22468.1"/>
    <property type="molecule type" value="Genomic_DNA"/>
</dbReference>
<reference evidence="3 4" key="1">
    <citation type="submission" date="2014-03" db="EMBL/GenBank/DDBJ databases">
        <title>Bradyrhizobium valentinum sp. nov., isolated from effective nodules of Lupinus mariae-josephae, a lupine endemic of basic-lime soils in Eastern Spain.</title>
        <authorList>
            <person name="Duran D."/>
            <person name="Rey L."/>
            <person name="Navarro A."/>
            <person name="Busquets A."/>
            <person name="Imperial J."/>
            <person name="Ruiz-Argueso T."/>
        </authorList>
    </citation>
    <scope>NUCLEOTIDE SEQUENCE [LARGE SCALE GENOMIC DNA]</scope>
    <source>
        <strain evidence="3 4">Ro19</strain>
    </source>
</reference>
<dbReference type="PANTHER" id="PTHR38340">
    <property type="entry name" value="S-LAYER PROTEIN"/>
    <property type="match status" value="1"/>
</dbReference>
<dbReference type="Proteomes" id="UP000052023">
    <property type="component" value="Unassembled WGS sequence"/>
</dbReference>
<dbReference type="GO" id="GO:0005576">
    <property type="term" value="C:extracellular region"/>
    <property type="evidence" value="ECO:0007669"/>
    <property type="project" value="UniProtKB-SubCell"/>
</dbReference>
<dbReference type="InterPro" id="IPR018511">
    <property type="entry name" value="Hemolysin-typ_Ca-bd_CS"/>
</dbReference>
<dbReference type="PRINTS" id="PR00313">
    <property type="entry name" value="CABNDNGRPT"/>
</dbReference>
<comment type="subcellular location">
    <subcellularLocation>
        <location evidence="1">Secreted</location>
    </subcellularLocation>
</comment>
<name>A0A0R3MQP1_9BRAD</name>
<evidence type="ECO:0000256" key="1">
    <source>
        <dbReference type="ARBA" id="ARBA00004613"/>
    </source>
</evidence>
<dbReference type="InterPro" id="IPR050557">
    <property type="entry name" value="RTX_toxin/Mannuronan_C5-epim"/>
</dbReference>
<dbReference type="SUPFAM" id="SSF55486">
    <property type="entry name" value="Metalloproteases ('zincins'), catalytic domain"/>
    <property type="match status" value="1"/>
</dbReference>